<dbReference type="EMBL" id="JADFAQ010000021">
    <property type="protein sequence ID" value="MBE5728060.1"/>
    <property type="molecule type" value="Genomic_DNA"/>
</dbReference>
<name>A0A8T3UU84_9ARCH</name>
<evidence type="ECO:0000313" key="1">
    <source>
        <dbReference type="EMBL" id="MBE5728060.1"/>
    </source>
</evidence>
<dbReference type="Proteomes" id="UP000763484">
    <property type="component" value="Unassembled WGS sequence"/>
</dbReference>
<evidence type="ECO:0008006" key="5">
    <source>
        <dbReference type="Google" id="ProtNLM"/>
    </source>
</evidence>
<evidence type="ECO:0000313" key="4">
    <source>
        <dbReference type="Proteomes" id="UP000763484"/>
    </source>
</evidence>
<dbReference type="AlphaFoldDB" id="A0A8T3UU84"/>
<dbReference type="Proteomes" id="UP000718571">
    <property type="component" value="Unassembled WGS sequence"/>
</dbReference>
<gene>
    <name evidence="1" type="ORF">IHE50_01435</name>
    <name evidence="2" type="ORF">IHE51_01795</name>
</gene>
<sequence>MADFVRKNAVKAEVKKVGKGMRCPDDTIESFDKAIKSMIAKAVERAKADGRKTVRGQDF</sequence>
<evidence type="ECO:0000313" key="2">
    <source>
        <dbReference type="EMBL" id="MBE5728569.1"/>
    </source>
</evidence>
<accession>A0A8T3UU84</accession>
<reference evidence="3 4" key="1">
    <citation type="submission" date="2020-09" db="EMBL/GenBank/DDBJ databases">
        <title>Genomic characterization of a novel Parvarchaeota family in acid mine drainage sediments.</title>
        <authorList>
            <person name="Luo Z.-H."/>
        </authorList>
    </citation>
    <scope>NUCLEOTIDE SEQUENCE [LARGE SCALE GENOMIC DNA]</scope>
    <source>
        <strain evidence="2">MAS1_bins.189</strain>
        <strain evidence="1">TL1-5_bins.178</strain>
    </source>
</reference>
<dbReference type="EMBL" id="JADFAR010000022">
    <property type="protein sequence ID" value="MBE5728569.1"/>
    <property type="molecule type" value="Genomic_DNA"/>
</dbReference>
<organism evidence="1 4">
    <name type="scientific">Candidatus Acidifodinimicrobium mancum</name>
    <dbReference type="NCBI Taxonomy" id="2898728"/>
    <lineage>
        <taxon>Archaea</taxon>
        <taxon>Candidatus Parvarchaeota</taxon>
        <taxon>Candidatus Acidifodinimicrobiaceae</taxon>
        <taxon>Candidatus Acidifodinimicrobium</taxon>
    </lineage>
</organism>
<proteinExistence type="predicted"/>
<evidence type="ECO:0000313" key="3">
    <source>
        <dbReference type="Proteomes" id="UP000718571"/>
    </source>
</evidence>
<comment type="caution">
    <text evidence="1">The sequence shown here is derived from an EMBL/GenBank/DDBJ whole genome shotgun (WGS) entry which is preliminary data.</text>
</comment>
<protein>
    <recommendedName>
        <fullName evidence="5">DUF1931 domain-containing protein</fullName>
    </recommendedName>
</protein>